<evidence type="ECO:0000313" key="6">
    <source>
        <dbReference type="Proteomes" id="UP000681967"/>
    </source>
</evidence>
<evidence type="ECO:0000256" key="3">
    <source>
        <dbReference type="SAM" id="MobiDB-lite"/>
    </source>
</evidence>
<keyword evidence="1" id="KW-0677">Repeat</keyword>
<organism evidence="5 6">
    <name type="scientific">Rotaria magnacalcarata</name>
    <dbReference type="NCBI Taxonomy" id="392030"/>
    <lineage>
        <taxon>Eukaryota</taxon>
        <taxon>Metazoa</taxon>
        <taxon>Spiralia</taxon>
        <taxon>Gnathifera</taxon>
        <taxon>Rotifera</taxon>
        <taxon>Eurotatoria</taxon>
        <taxon>Bdelloidea</taxon>
        <taxon>Philodinida</taxon>
        <taxon>Philodinidae</taxon>
        <taxon>Rotaria</taxon>
    </lineage>
</organism>
<dbReference type="InterPro" id="IPR052065">
    <property type="entry name" value="Compl_asym_regulator"/>
</dbReference>
<evidence type="ECO:0000256" key="1">
    <source>
        <dbReference type="ARBA" id="ARBA00022737"/>
    </source>
</evidence>
<evidence type="ECO:0000256" key="4">
    <source>
        <dbReference type="SAM" id="Phobius"/>
    </source>
</evidence>
<name>A0A8S3FWM0_9BILA</name>
<reference evidence="5" key="1">
    <citation type="submission" date="2021-02" db="EMBL/GenBank/DDBJ databases">
        <authorList>
            <person name="Nowell W R."/>
        </authorList>
    </citation>
    <scope>NUCLEOTIDE SEQUENCE</scope>
</reference>
<dbReference type="PANTHER" id="PTHR22906:SF21">
    <property type="entry name" value="SEMA DOMAIN-CONTAINING PROTEIN"/>
    <property type="match status" value="1"/>
</dbReference>
<keyword evidence="4" id="KW-1133">Transmembrane helix</keyword>
<dbReference type="SUPFAM" id="SSF82895">
    <property type="entry name" value="TSP-1 type 1 repeat"/>
    <property type="match status" value="1"/>
</dbReference>
<dbReference type="PROSITE" id="PS50092">
    <property type="entry name" value="TSP1"/>
    <property type="match status" value="2"/>
</dbReference>
<dbReference type="InterPro" id="IPR036383">
    <property type="entry name" value="TSP1_rpt_sf"/>
</dbReference>
<dbReference type="EMBL" id="CAJOBH010250894">
    <property type="protein sequence ID" value="CAF5138030.1"/>
    <property type="molecule type" value="Genomic_DNA"/>
</dbReference>
<feature type="non-terminal residue" evidence="5">
    <location>
        <position position="1"/>
    </location>
</feature>
<dbReference type="Proteomes" id="UP000681967">
    <property type="component" value="Unassembled WGS sequence"/>
</dbReference>
<proteinExistence type="predicted"/>
<keyword evidence="2" id="KW-1015">Disulfide bond</keyword>
<accession>A0A8S3FWM0</accession>
<comment type="caution">
    <text evidence="5">The sequence shown here is derived from an EMBL/GenBank/DDBJ whole genome shotgun (WGS) entry which is preliminary data.</text>
</comment>
<feature type="non-terminal residue" evidence="5">
    <location>
        <position position="212"/>
    </location>
</feature>
<feature type="region of interest" description="Disordered" evidence="3">
    <location>
        <begin position="183"/>
        <end position="212"/>
    </location>
</feature>
<gene>
    <name evidence="5" type="ORF">BYL167_LOCUS69667</name>
</gene>
<dbReference type="InterPro" id="IPR000884">
    <property type="entry name" value="TSP1_rpt"/>
</dbReference>
<keyword evidence="4" id="KW-0472">Membrane</keyword>
<feature type="compositionally biased region" description="Low complexity" evidence="3">
    <location>
        <begin position="200"/>
        <end position="212"/>
    </location>
</feature>
<feature type="transmembrane region" description="Helical" evidence="4">
    <location>
        <begin position="127"/>
        <end position="152"/>
    </location>
</feature>
<sequence length="212" mass="24401">SLDNLNFDDWSPWSVWSECYPACDIPGSIETRRRTCLGKRCSGNDIEKRECLSCTSLKSSNWSCWTDWSECSLCASSRLRSIKYRTRICFTNSCQGESREERLCSSCPLLLKSFPLIDSISEMRFTLIHIILVSLISFLFGCLLMLCIIILCRYRRRRLHSHFKHRQASNTFLHADDRDYFQASTSNSSSSPHTAQDSDTFTTLSNTNNNTN</sequence>
<dbReference type="PANTHER" id="PTHR22906">
    <property type="entry name" value="PROPERDIN"/>
    <property type="match status" value="1"/>
</dbReference>
<protein>
    <submittedName>
        <fullName evidence="5">Uncharacterized protein</fullName>
    </submittedName>
</protein>
<evidence type="ECO:0000256" key="2">
    <source>
        <dbReference type="ARBA" id="ARBA00023157"/>
    </source>
</evidence>
<dbReference type="AlphaFoldDB" id="A0A8S3FWM0"/>
<dbReference type="Gene3D" id="2.20.100.10">
    <property type="entry name" value="Thrombospondin type-1 (TSP1) repeat"/>
    <property type="match status" value="1"/>
</dbReference>
<keyword evidence="4" id="KW-0812">Transmembrane</keyword>
<evidence type="ECO:0000313" key="5">
    <source>
        <dbReference type="EMBL" id="CAF5138030.1"/>
    </source>
</evidence>